<evidence type="ECO:0000256" key="9">
    <source>
        <dbReference type="RuleBase" id="RU361185"/>
    </source>
</evidence>
<dbReference type="InterPro" id="IPR017853">
    <property type="entry name" value="GH"/>
</dbReference>
<evidence type="ECO:0000256" key="5">
    <source>
        <dbReference type="ARBA" id="ARBA00022801"/>
    </source>
</evidence>
<dbReference type="SUPFAM" id="SSF51445">
    <property type="entry name" value="(Trans)glycosidases"/>
    <property type="match status" value="1"/>
</dbReference>
<dbReference type="CDD" id="cd14752">
    <property type="entry name" value="GH31_N"/>
    <property type="match status" value="1"/>
</dbReference>
<dbReference type="Gene3D" id="3.20.20.80">
    <property type="entry name" value="Glycosidases"/>
    <property type="match status" value="1"/>
</dbReference>
<dbReference type="InterPro" id="IPR048395">
    <property type="entry name" value="Glyco_hydro_31_C"/>
</dbReference>
<dbReference type="InterPro" id="IPR030458">
    <property type="entry name" value="Glyco_hydro_31_AS"/>
</dbReference>
<evidence type="ECO:0000259" key="11">
    <source>
        <dbReference type="Pfam" id="PF01055"/>
    </source>
</evidence>
<sequence>MTRRTTMNPPFFLFLLHLCLLCFGSCSAVSEQDCSQQEGGVVGHGYNLRSVGIDRPGKSLTARLQLVRETSTYGPDVQNLVLSASYETKDRLRVRITDSDRQRWEIPQHVISRRSETAARGLLSSCSTQHVFSNQDSDLDFILHRESPFRFSVVRRSTGDVLFASQPRVVFKDQYLEISSSLPATRSSLYGLGEHTKSTFRLVPNDTFTLWNADIASANPDVNLYGSHPFCMDVRSSSPNAAARSAGITHGVLLMNSNGMDVLYGGDHITYKVIGGVLDFYFFAGPSPLAVMDQYTELIGRPAPMPYWSFGFHQSKYGYKNVAELEYVVARYARANIPLEAMWNDIDYMDAFKDFTLDPINFPERKMRRFVDRLHMKGQKYVGIVDPGINVNCTYGTYLRGLEKDIYVKRGGANYLASVWPGQVHFPDFLNPAAREFWAREIAMFRQKLPVDGLWVDMNEASNFDTSSRPLNSLDEPPYKINNAGVRRPINNNTVPASAMHYGNVAEYDVHNLYGLLESRATHDALIQATGKRPFVLTRSTFVGSGKYVAHWTGDNAARWEDLRYSIPSILNSGLFGIPMVGADICGFIGDTTEELCRRWIQVGAFYPFARDHSAINFIHQELYLWESVARSARKALGLRYRLLPYFYTLMYEAHAKGAPIARPLFFSFPEDTATYDVRTQFLLGAGVMVSPVLKPNTVTVNAYFPRGRWFDMFDYSQSVTSANGRYVRLNAPEDTINVHVRGGNILAMQGEGLTTRMARQTPFELLVVLDERGRAAGEVFLDDGEQVEMAGEKGEWSLVRFSSEIEGRNLRLRSEVVNGDYAQRRNLVIGKVVILGMEVKASSQISSVYVNAKEASCNAFVGDGVVEIRGLSQRMSEEFGMKLDINY</sequence>
<protein>
    <recommendedName>
        <fullName evidence="3">alpha-glucosidase</fullName>
        <ecNumber evidence="3">3.2.1.20</ecNumber>
    </recommendedName>
    <alternativeName>
        <fullName evidence="8">Maltase</fullName>
    </alternativeName>
</protein>
<dbReference type="AlphaFoldDB" id="A0AAQ3KBB5"/>
<dbReference type="EC" id="3.2.1.20" evidence="3"/>
<dbReference type="SUPFAM" id="SSF74650">
    <property type="entry name" value="Galactose mutarotase-like"/>
    <property type="match status" value="1"/>
</dbReference>
<dbReference type="Gene3D" id="2.60.40.1180">
    <property type="entry name" value="Golgi alpha-mannosidase II"/>
    <property type="match status" value="2"/>
</dbReference>
<dbReference type="PANTHER" id="PTHR22762">
    <property type="entry name" value="ALPHA-GLUCOSIDASE"/>
    <property type="match status" value="1"/>
</dbReference>
<evidence type="ECO:0000313" key="14">
    <source>
        <dbReference type="EMBL" id="WOL03392.1"/>
    </source>
</evidence>
<name>A0AAQ3KBB5_9LILI</name>
<reference evidence="14 15" key="1">
    <citation type="submission" date="2023-10" db="EMBL/GenBank/DDBJ databases">
        <title>Chromosome-scale genome assembly provides insights into flower coloration mechanisms of Canna indica.</title>
        <authorList>
            <person name="Li C."/>
        </authorList>
    </citation>
    <scope>NUCLEOTIDE SEQUENCE [LARGE SCALE GENOMIC DNA]</scope>
    <source>
        <tissue evidence="14">Flower</tissue>
    </source>
</reference>
<organism evidence="14 15">
    <name type="scientific">Canna indica</name>
    <name type="common">Indian-shot</name>
    <dbReference type="NCBI Taxonomy" id="4628"/>
    <lineage>
        <taxon>Eukaryota</taxon>
        <taxon>Viridiplantae</taxon>
        <taxon>Streptophyta</taxon>
        <taxon>Embryophyta</taxon>
        <taxon>Tracheophyta</taxon>
        <taxon>Spermatophyta</taxon>
        <taxon>Magnoliopsida</taxon>
        <taxon>Liliopsida</taxon>
        <taxon>Zingiberales</taxon>
        <taxon>Cannaceae</taxon>
        <taxon>Canna</taxon>
    </lineage>
</organism>
<feature type="domain" description="Glycoside hydrolase family 31 N-terminal" evidence="12">
    <location>
        <begin position="89"/>
        <end position="236"/>
    </location>
</feature>
<evidence type="ECO:0000256" key="6">
    <source>
        <dbReference type="ARBA" id="ARBA00023180"/>
    </source>
</evidence>
<evidence type="ECO:0000256" key="8">
    <source>
        <dbReference type="ARBA" id="ARBA00041343"/>
    </source>
</evidence>
<dbReference type="InterPro" id="IPR025887">
    <property type="entry name" value="Glyco_hydro_31_N_dom"/>
</dbReference>
<dbReference type="InterPro" id="IPR011013">
    <property type="entry name" value="Gal_mutarotase_sf_dom"/>
</dbReference>
<feature type="chain" id="PRO_5042967725" description="alpha-glucosidase" evidence="10">
    <location>
        <begin position="29"/>
        <end position="888"/>
    </location>
</feature>
<evidence type="ECO:0000313" key="15">
    <source>
        <dbReference type="Proteomes" id="UP001327560"/>
    </source>
</evidence>
<dbReference type="PROSITE" id="PS00707">
    <property type="entry name" value="GLYCOSYL_HYDROL_F31_2"/>
    <property type="match status" value="1"/>
</dbReference>
<accession>A0AAQ3KBB5</accession>
<evidence type="ECO:0000256" key="7">
    <source>
        <dbReference type="ARBA" id="ARBA00023295"/>
    </source>
</evidence>
<dbReference type="FunFam" id="3.20.20.80:FF:000016">
    <property type="entry name" value="Maltase-glucoamylase, intestinal"/>
    <property type="match status" value="1"/>
</dbReference>
<evidence type="ECO:0000259" key="13">
    <source>
        <dbReference type="Pfam" id="PF21365"/>
    </source>
</evidence>
<keyword evidence="15" id="KW-1185">Reference proteome</keyword>
<dbReference type="InterPro" id="IPR000322">
    <property type="entry name" value="Glyco_hydro_31_TIM"/>
</dbReference>
<feature type="domain" description="Glycoside hydrolase family 31 TIM barrel" evidence="11">
    <location>
        <begin position="302"/>
        <end position="650"/>
    </location>
</feature>
<evidence type="ECO:0000256" key="10">
    <source>
        <dbReference type="SAM" id="SignalP"/>
    </source>
</evidence>
<feature type="signal peptide" evidence="10">
    <location>
        <begin position="1"/>
        <end position="28"/>
    </location>
</feature>
<keyword evidence="6" id="KW-0325">Glycoprotein</keyword>
<dbReference type="GO" id="GO:0090599">
    <property type="term" value="F:alpha-glucosidase activity"/>
    <property type="evidence" value="ECO:0007669"/>
    <property type="project" value="UniProtKB-ARBA"/>
</dbReference>
<keyword evidence="4 10" id="KW-0732">Signal</keyword>
<comment type="similarity">
    <text evidence="2 9">Belongs to the glycosyl hydrolase 31 family.</text>
</comment>
<dbReference type="Pfam" id="PF13802">
    <property type="entry name" value="Gal_mutarotas_2"/>
    <property type="match status" value="1"/>
</dbReference>
<dbReference type="SUPFAM" id="SSF51011">
    <property type="entry name" value="Glycosyl hydrolase domain"/>
    <property type="match status" value="1"/>
</dbReference>
<dbReference type="InterPro" id="IPR030459">
    <property type="entry name" value="Glyco_hydro_31_CS"/>
</dbReference>
<evidence type="ECO:0000256" key="1">
    <source>
        <dbReference type="ARBA" id="ARBA00001657"/>
    </source>
</evidence>
<dbReference type="InterPro" id="IPR013780">
    <property type="entry name" value="Glyco_hydro_b"/>
</dbReference>
<dbReference type="Proteomes" id="UP001327560">
    <property type="component" value="Chromosome 4"/>
</dbReference>
<dbReference type="GO" id="GO:0005975">
    <property type="term" value="P:carbohydrate metabolic process"/>
    <property type="evidence" value="ECO:0007669"/>
    <property type="project" value="InterPro"/>
</dbReference>
<gene>
    <name evidence="14" type="ORF">Cni_G12112</name>
</gene>
<evidence type="ECO:0000259" key="12">
    <source>
        <dbReference type="Pfam" id="PF13802"/>
    </source>
</evidence>
<evidence type="ECO:0000256" key="2">
    <source>
        <dbReference type="ARBA" id="ARBA00007806"/>
    </source>
</evidence>
<proteinExistence type="inferred from homology"/>
<dbReference type="Gene3D" id="2.60.40.1760">
    <property type="entry name" value="glycosyl hydrolase (family 31)"/>
    <property type="match status" value="1"/>
</dbReference>
<dbReference type="Pfam" id="PF21365">
    <property type="entry name" value="Glyco_hydro_31_3rd"/>
    <property type="match status" value="1"/>
</dbReference>
<keyword evidence="7 9" id="KW-0326">Glycosidase</keyword>
<dbReference type="PROSITE" id="PS00129">
    <property type="entry name" value="GLYCOSYL_HYDROL_F31_1"/>
    <property type="match status" value="1"/>
</dbReference>
<dbReference type="GO" id="GO:0030246">
    <property type="term" value="F:carbohydrate binding"/>
    <property type="evidence" value="ECO:0007669"/>
    <property type="project" value="InterPro"/>
</dbReference>
<dbReference type="Pfam" id="PF01055">
    <property type="entry name" value="Glyco_hydro_31_2nd"/>
    <property type="match status" value="1"/>
</dbReference>
<keyword evidence="5 9" id="KW-0378">Hydrolase</keyword>
<dbReference type="FunFam" id="2.60.40.1180:FF:000044">
    <property type="entry name" value="Alpha-glucosidase 1"/>
    <property type="match status" value="1"/>
</dbReference>
<comment type="catalytic activity">
    <reaction evidence="1">
        <text>Hydrolysis of terminal, non-reducing (1-&gt;4)-linked alpha-D-glucose residues with release of alpha-D-glucose.</text>
        <dbReference type="EC" id="3.2.1.20"/>
    </reaction>
</comment>
<evidence type="ECO:0000256" key="3">
    <source>
        <dbReference type="ARBA" id="ARBA00012741"/>
    </source>
</evidence>
<dbReference type="PANTHER" id="PTHR22762:SF133">
    <property type="entry name" value="P-TYPE DOMAIN-CONTAINING PROTEIN"/>
    <property type="match status" value="1"/>
</dbReference>
<evidence type="ECO:0000256" key="4">
    <source>
        <dbReference type="ARBA" id="ARBA00022729"/>
    </source>
</evidence>
<feature type="domain" description="Glycosyl hydrolase family 31 C-terminal" evidence="13">
    <location>
        <begin position="658"/>
        <end position="747"/>
    </location>
</feature>
<dbReference type="EMBL" id="CP136893">
    <property type="protein sequence ID" value="WOL03392.1"/>
    <property type="molecule type" value="Genomic_DNA"/>
</dbReference>
<dbReference type="CDD" id="cd06602">
    <property type="entry name" value="GH31_MGAM_SI_GAA"/>
    <property type="match status" value="1"/>
</dbReference>